<accession>A6DHS4</accession>
<evidence type="ECO:0000259" key="5">
    <source>
        <dbReference type="Pfam" id="PF04542"/>
    </source>
</evidence>
<dbReference type="Proteomes" id="UP000004947">
    <property type="component" value="Unassembled WGS sequence"/>
</dbReference>
<evidence type="ECO:0000256" key="4">
    <source>
        <dbReference type="ARBA" id="ARBA00023163"/>
    </source>
</evidence>
<dbReference type="RefSeq" id="WP_007277459.1">
    <property type="nucleotide sequence ID" value="NZ_ABCK01000004.1"/>
</dbReference>
<evidence type="ECO:0000313" key="7">
    <source>
        <dbReference type="Proteomes" id="UP000004947"/>
    </source>
</evidence>
<dbReference type="SUPFAM" id="SSF88946">
    <property type="entry name" value="Sigma2 domain of RNA polymerase sigma factors"/>
    <property type="match status" value="1"/>
</dbReference>
<dbReference type="GO" id="GO:0003677">
    <property type="term" value="F:DNA binding"/>
    <property type="evidence" value="ECO:0007669"/>
    <property type="project" value="UniProtKB-KW"/>
</dbReference>
<proteinExistence type="predicted"/>
<gene>
    <name evidence="6" type="ORF">LNTAR_08414</name>
</gene>
<evidence type="ECO:0000256" key="2">
    <source>
        <dbReference type="ARBA" id="ARBA00023082"/>
    </source>
</evidence>
<dbReference type="NCBIfam" id="TIGR02937">
    <property type="entry name" value="sigma70-ECF"/>
    <property type="match status" value="1"/>
</dbReference>
<dbReference type="GO" id="GO:0016987">
    <property type="term" value="F:sigma factor activity"/>
    <property type="evidence" value="ECO:0007669"/>
    <property type="project" value="UniProtKB-KW"/>
</dbReference>
<protein>
    <submittedName>
        <fullName evidence="6">Probable RNA polymerase sigma-H factor</fullName>
    </submittedName>
</protein>
<dbReference type="Gene3D" id="1.10.1740.10">
    <property type="match status" value="1"/>
</dbReference>
<dbReference type="PANTHER" id="PTHR43133">
    <property type="entry name" value="RNA POLYMERASE ECF-TYPE SIGMA FACTO"/>
    <property type="match status" value="1"/>
</dbReference>
<dbReference type="AlphaFoldDB" id="A6DHS4"/>
<sequence length="198" mass="23972">MPEDFNTRMTLLGRLRNKHDESAWQEFVFFYKQYINAILYRLGVQNSDIEDQAQKVLLALWEKLPDFDYQPQNCKFRTWMSRIIRNKVSHYFEKQKRYKNDLERAEFSQRNEQKSNEAEIYQVYEQEWKIHVANLAWENLSKEFSMSALKCFEDLAKGKKASELAEELDLKVNSVFVNRKRVQEAFHKEIRRLNEELS</sequence>
<dbReference type="Pfam" id="PF04542">
    <property type="entry name" value="Sigma70_r2"/>
    <property type="match status" value="1"/>
</dbReference>
<dbReference type="eggNOG" id="COG1595">
    <property type="taxonomic scope" value="Bacteria"/>
</dbReference>
<keyword evidence="7" id="KW-1185">Reference proteome</keyword>
<dbReference type="InterPro" id="IPR007627">
    <property type="entry name" value="RNA_pol_sigma70_r2"/>
</dbReference>
<keyword evidence="4" id="KW-0804">Transcription</keyword>
<dbReference type="InterPro" id="IPR014284">
    <property type="entry name" value="RNA_pol_sigma-70_dom"/>
</dbReference>
<dbReference type="OrthoDB" id="9782703at2"/>
<keyword evidence="2" id="KW-0731">Sigma factor</keyword>
<dbReference type="EMBL" id="ABCK01000004">
    <property type="protein sequence ID" value="EDM28578.1"/>
    <property type="molecule type" value="Genomic_DNA"/>
</dbReference>
<feature type="domain" description="RNA polymerase sigma-70 region 2" evidence="5">
    <location>
        <begin position="32"/>
        <end position="97"/>
    </location>
</feature>
<evidence type="ECO:0000256" key="3">
    <source>
        <dbReference type="ARBA" id="ARBA00023125"/>
    </source>
</evidence>
<dbReference type="STRING" id="313628.LNTAR_08414"/>
<comment type="caution">
    <text evidence="6">The sequence shown here is derived from an EMBL/GenBank/DDBJ whole genome shotgun (WGS) entry which is preliminary data.</text>
</comment>
<keyword evidence="3" id="KW-0238">DNA-binding</keyword>
<dbReference type="InterPro" id="IPR013325">
    <property type="entry name" value="RNA_pol_sigma_r2"/>
</dbReference>
<dbReference type="InterPro" id="IPR039425">
    <property type="entry name" value="RNA_pol_sigma-70-like"/>
</dbReference>
<organism evidence="6 7">
    <name type="scientific">Lentisphaera araneosa HTCC2155</name>
    <dbReference type="NCBI Taxonomy" id="313628"/>
    <lineage>
        <taxon>Bacteria</taxon>
        <taxon>Pseudomonadati</taxon>
        <taxon>Lentisphaerota</taxon>
        <taxon>Lentisphaeria</taxon>
        <taxon>Lentisphaerales</taxon>
        <taxon>Lentisphaeraceae</taxon>
        <taxon>Lentisphaera</taxon>
    </lineage>
</organism>
<name>A6DHS4_9BACT</name>
<dbReference type="GO" id="GO:0006352">
    <property type="term" value="P:DNA-templated transcription initiation"/>
    <property type="evidence" value="ECO:0007669"/>
    <property type="project" value="InterPro"/>
</dbReference>
<reference evidence="6 7" key="1">
    <citation type="journal article" date="2010" name="J. Bacteriol.">
        <title>Genome sequence of Lentisphaera araneosa HTCC2155T, the type species of the order Lentisphaerales in the phylum Lentisphaerae.</title>
        <authorList>
            <person name="Thrash J.C."/>
            <person name="Cho J.C."/>
            <person name="Vergin K.L."/>
            <person name="Morris R.M."/>
            <person name="Giovannoni S.J."/>
        </authorList>
    </citation>
    <scope>NUCLEOTIDE SEQUENCE [LARGE SCALE GENOMIC DNA]</scope>
    <source>
        <strain evidence="6 7">HTCC2155</strain>
    </source>
</reference>
<dbReference type="PANTHER" id="PTHR43133:SF8">
    <property type="entry name" value="RNA POLYMERASE SIGMA FACTOR HI_1459-RELATED"/>
    <property type="match status" value="1"/>
</dbReference>
<keyword evidence="1" id="KW-0805">Transcription regulation</keyword>
<evidence type="ECO:0000313" key="6">
    <source>
        <dbReference type="EMBL" id="EDM28578.1"/>
    </source>
</evidence>
<evidence type="ECO:0000256" key="1">
    <source>
        <dbReference type="ARBA" id="ARBA00023015"/>
    </source>
</evidence>